<comment type="subcellular location">
    <subcellularLocation>
        <location evidence="1">Cell membrane</location>
        <topology evidence="1">Multi-pass membrane protein</topology>
    </subcellularLocation>
</comment>
<evidence type="ECO:0000256" key="1">
    <source>
        <dbReference type="ARBA" id="ARBA00004651"/>
    </source>
</evidence>
<organism evidence="9 10">
    <name type="scientific">Zhenhengia yiwuensis</name>
    <dbReference type="NCBI Taxonomy" id="2763666"/>
    <lineage>
        <taxon>Bacteria</taxon>
        <taxon>Bacillati</taxon>
        <taxon>Bacillota</taxon>
        <taxon>Clostridia</taxon>
        <taxon>Lachnospirales</taxon>
        <taxon>Lachnospiraceae</taxon>
        <taxon>Zhenhengia</taxon>
    </lineage>
</organism>
<reference evidence="9" key="1">
    <citation type="submission" date="2020-08" db="EMBL/GenBank/DDBJ databases">
        <title>Genome public.</title>
        <authorList>
            <person name="Liu C."/>
            <person name="Sun Q."/>
        </authorList>
    </citation>
    <scope>NUCLEOTIDE SEQUENCE</scope>
    <source>
        <strain evidence="9">NSJ-12</strain>
    </source>
</reference>
<proteinExistence type="predicted"/>
<evidence type="ECO:0000259" key="8">
    <source>
        <dbReference type="Pfam" id="PF00884"/>
    </source>
</evidence>
<feature type="transmembrane region" description="Helical" evidence="7">
    <location>
        <begin position="150"/>
        <end position="169"/>
    </location>
</feature>
<feature type="transmembrane region" description="Helical" evidence="7">
    <location>
        <begin position="120"/>
        <end position="138"/>
    </location>
</feature>
<evidence type="ECO:0000256" key="5">
    <source>
        <dbReference type="ARBA" id="ARBA00022989"/>
    </source>
</evidence>
<comment type="caution">
    <text evidence="9">The sequence shown here is derived from an EMBL/GenBank/DDBJ whole genome shotgun (WGS) entry which is preliminary data.</text>
</comment>
<dbReference type="EMBL" id="JACRSY010000015">
    <property type="protein sequence ID" value="MBC8579974.1"/>
    <property type="molecule type" value="Genomic_DNA"/>
</dbReference>
<protein>
    <submittedName>
        <fullName evidence="9">LTA synthase family protein</fullName>
    </submittedName>
</protein>
<dbReference type="Gene3D" id="3.40.720.10">
    <property type="entry name" value="Alkaline Phosphatase, subunit A"/>
    <property type="match status" value="1"/>
</dbReference>
<evidence type="ECO:0000313" key="10">
    <source>
        <dbReference type="Proteomes" id="UP000655830"/>
    </source>
</evidence>
<evidence type="ECO:0000256" key="7">
    <source>
        <dbReference type="SAM" id="Phobius"/>
    </source>
</evidence>
<evidence type="ECO:0000256" key="3">
    <source>
        <dbReference type="ARBA" id="ARBA00022475"/>
    </source>
</evidence>
<gene>
    <name evidence="9" type="ORF">H8718_10595</name>
</gene>
<dbReference type="InterPro" id="IPR050448">
    <property type="entry name" value="OpgB/LTA_synthase_biosynth"/>
</dbReference>
<comment type="pathway">
    <text evidence="2">Cell wall biogenesis; lipoteichoic acid biosynthesis.</text>
</comment>
<dbReference type="Proteomes" id="UP000655830">
    <property type="component" value="Unassembled WGS sequence"/>
</dbReference>
<evidence type="ECO:0000256" key="6">
    <source>
        <dbReference type="ARBA" id="ARBA00023136"/>
    </source>
</evidence>
<sequence length="591" mass="67840">MKKEFYKMGILLLVLSYSILYCGEALLRQNFLGIFRWMMEYPFSFFINWMLLWLLLLGACVLCKKPGRGVLIVGCIYMTFCVISFYKFIISGEYLTPADLILAGEAASISKEMNIQLERHVVIGILLSLISMLAAYRCKPLSLRRKHRMVGGVLFGTLFFTTAIIGAKVCTSHEEVQKEEKSLTINKQYNDNGFMIGFTQEVVDLIIEKPEGYSEDTVKNLLMPYKVDNPNNHFAKPNIIMIMSESLFDLTNLPGISYSENPLAYFQNYGENYVSGSIATEVYGGRTCQTEYEVLTGHSVYFTDPQNIAYMKLVNEHTPSIPKLLQEEGYKTFAVHGYEKAFFSRDEAYKDLGIETFIASEDLIDPTLARDYVSDDALVDKVIELYENNQNEPLFCHVVTMQNHMPYTDIYTANGIHVEGDNLTAEEKSRLTTYANGVKDSDKALHKLIAYFEQVEEPTIIVMYGDHLPALDENYELYEKFDYIEGNFDEADCYKLYQTPFIMWNNYNLPAKNMGVIDASYLGSQMLHYIGYDKDPYMNYLIEVNKHLKAYGQNFQIDQDGKLKSLEALSKLEQSVLNNLWMIQYNRLALD</sequence>
<keyword evidence="4 7" id="KW-0812">Transmembrane</keyword>
<dbReference type="InterPro" id="IPR000917">
    <property type="entry name" value="Sulfatase_N"/>
</dbReference>
<dbReference type="CDD" id="cd16015">
    <property type="entry name" value="LTA_synthase"/>
    <property type="match status" value="1"/>
</dbReference>
<evidence type="ECO:0000256" key="4">
    <source>
        <dbReference type="ARBA" id="ARBA00022692"/>
    </source>
</evidence>
<dbReference type="AlphaFoldDB" id="A0A926EI26"/>
<keyword evidence="3" id="KW-1003">Cell membrane</keyword>
<evidence type="ECO:0000256" key="2">
    <source>
        <dbReference type="ARBA" id="ARBA00004936"/>
    </source>
</evidence>
<dbReference type="SUPFAM" id="SSF53649">
    <property type="entry name" value="Alkaline phosphatase-like"/>
    <property type="match status" value="1"/>
</dbReference>
<feature type="transmembrane region" description="Helical" evidence="7">
    <location>
        <begin position="70"/>
        <end position="90"/>
    </location>
</feature>
<dbReference type="Pfam" id="PF00884">
    <property type="entry name" value="Sulfatase"/>
    <property type="match status" value="1"/>
</dbReference>
<dbReference type="GO" id="GO:0005886">
    <property type="term" value="C:plasma membrane"/>
    <property type="evidence" value="ECO:0007669"/>
    <property type="project" value="UniProtKB-SubCell"/>
</dbReference>
<dbReference type="PANTHER" id="PTHR47371">
    <property type="entry name" value="LIPOTEICHOIC ACID SYNTHASE"/>
    <property type="match status" value="1"/>
</dbReference>
<accession>A0A926EI26</accession>
<keyword evidence="10" id="KW-1185">Reference proteome</keyword>
<feature type="domain" description="Sulfatase N-terminal" evidence="8">
    <location>
        <begin position="237"/>
        <end position="532"/>
    </location>
</feature>
<dbReference type="PANTHER" id="PTHR47371:SF3">
    <property type="entry name" value="PHOSPHOGLYCEROL TRANSFERASE I"/>
    <property type="match status" value="1"/>
</dbReference>
<dbReference type="InterPro" id="IPR017850">
    <property type="entry name" value="Alkaline_phosphatase_core_sf"/>
</dbReference>
<name>A0A926EI26_9FIRM</name>
<keyword evidence="6 7" id="KW-0472">Membrane</keyword>
<feature type="transmembrane region" description="Helical" evidence="7">
    <location>
        <begin position="41"/>
        <end position="63"/>
    </location>
</feature>
<dbReference type="RefSeq" id="WP_249332871.1">
    <property type="nucleotide sequence ID" value="NZ_JACRSY010000015.1"/>
</dbReference>
<keyword evidence="5 7" id="KW-1133">Transmembrane helix</keyword>
<evidence type="ECO:0000313" key="9">
    <source>
        <dbReference type="EMBL" id="MBC8579974.1"/>
    </source>
</evidence>